<gene>
    <name evidence="2" type="ORF">KL86DES1_20887</name>
</gene>
<feature type="region of interest" description="Disordered" evidence="1">
    <location>
        <begin position="984"/>
        <end position="1020"/>
    </location>
</feature>
<dbReference type="AlphaFoldDB" id="A0A212L5R9"/>
<dbReference type="RefSeq" id="WP_179980411.1">
    <property type="nucleotide sequence ID" value="NZ_LT608333.1"/>
</dbReference>
<dbReference type="EMBL" id="FMJC01000002">
    <property type="protein sequence ID" value="SCM72868.1"/>
    <property type="molecule type" value="Genomic_DNA"/>
</dbReference>
<organism evidence="2">
    <name type="scientific">uncultured Desulfovibrio sp</name>
    <dbReference type="NCBI Taxonomy" id="167968"/>
    <lineage>
        <taxon>Bacteria</taxon>
        <taxon>Pseudomonadati</taxon>
        <taxon>Thermodesulfobacteriota</taxon>
        <taxon>Desulfovibrionia</taxon>
        <taxon>Desulfovibrionales</taxon>
        <taxon>Desulfovibrionaceae</taxon>
        <taxon>Desulfovibrio</taxon>
        <taxon>environmental samples</taxon>
    </lineage>
</organism>
<evidence type="ECO:0000313" key="2">
    <source>
        <dbReference type="EMBL" id="SCM72868.1"/>
    </source>
</evidence>
<evidence type="ECO:0000256" key="1">
    <source>
        <dbReference type="SAM" id="MobiDB-lite"/>
    </source>
</evidence>
<sequence length="1038" mass="105239">MANIHLTRPQFGQQTAITNAAEDSIVLDFPTTDATLGREGDALTFTFEDGAKIRLDGFYTDYTSENTPDFIVDGQMVSGKDFFSALGQDDLMPAAGPTAATRNAHYTEHADSSLDSGIDHLGGLDWSMQTASVAQDTLATDSQLGRDDGGQGPDVPGTGGGGGGTSPAYHARLVVGSDASQSMVFQAIDENGNLVTDASQVSLAFAGGSSAYFNAPVIDPVTGLVTITLTAAGQAALAAGEKFDSVLEVTVGGKTYNMELLGNDSSSYDSAQREAETDLGGPLKGEWYDSHGKNVNGEKITMGGEGYNSVVVENTTASGNAYGALNTDITFAHDAAGKIDVSARAENGNAYGTSAYGRVGGGTITIDAGTKGDVNMGATADGGSSMALITGGDKDGSGNFYQATANVHGKDITFTAGANEKTAAGIWGAGKSTVNVQAEGDVNFSSSVTGGTVNYMATAVYTKEQATVNISGQNVSGETNAYAGSGADGTVMSSVFRTTAGTAINIDTASDGKFSATAYQETSPYDSPYTGVSWTGGRAAGFTSLGLAASGNLNQAGQGGKSAININAGDVDISATVDAASPKGTAAAIYAGYGGDVKINTSGSDNELNITADAPSWGVSIFSTNYGTTTINTGDGDDVINLNASAHNGAAAIGLATQASGQTIINGGNGNDTLNINATFTGTHTLSTDYMDTKAGAFGMNAAWGGAVNKITNVNNVNITADASGSDDGWAYGMYTRDGWGASTQNIIENTDSAITVVITAKAGTAGQAYAMYGNAGGINLIQGGSRAGDTHGDSVTLNGDIGGYINTVNTGSGDDHIEINGNLRSGTNTFNMGDGNDLFTLNGNIAGGTNKIVMGTGDSHVNIHGDVTGGTTSISLGAGDDVVTIDGHVQGKLSITGGDGYDLLVLKADSYADFIAKYDTWLQNNLSSIDVEGIHVSVNGLSAADQADLHAYLNSGHFNGYDVTYSDSTVPFSAAMADDLPDGYREAGLSHHGDHDGGSGHSGGDASSVSQDAHSDNTGDDMTVLAAQHQIHSEFGG</sequence>
<protein>
    <submittedName>
        <fullName evidence="2">Uncharacterized protein</fullName>
    </submittedName>
</protein>
<feature type="region of interest" description="Disordered" evidence="1">
    <location>
        <begin position="141"/>
        <end position="167"/>
    </location>
</feature>
<reference evidence="2" key="1">
    <citation type="submission" date="2016-08" db="EMBL/GenBank/DDBJ databases">
        <authorList>
            <person name="Seilhamer J.J."/>
        </authorList>
    </citation>
    <scope>NUCLEOTIDE SEQUENCE</scope>
    <source>
        <strain evidence="2">86-1</strain>
    </source>
</reference>
<name>A0A212L5R9_9BACT</name>
<accession>A0A212L5R9</accession>
<proteinExistence type="predicted"/>
<dbReference type="Gene3D" id="2.160.20.160">
    <property type="match status" value="1"/>
</dbReference>
<feature type="compositionally biased region" description="Basic and acidic residues" evidence="1">
    <location>
        <begin position="984"/>
        <end position="999"/>
    </location>
</feature>